<feature type="repeat" description="PPR" evidence="2">
    <location>
        <begin position="106"/>
        <end position="136"/>
    </location>
</feature>
<evidence type="ECO:0000256" key="2">
    <source>
        <dbReference type="PROSITE-ProRule" id="PRU00708"/>
    </source>
</evidence>
<dbReference type="FunFam" id="1.25.40.10:FF:002158">
    <property type="entry name" value="Pentatricopeptide repeat-containing protein"/>
    <property type="match status" value="1"/>
</dbReference>
<dbReference type="PANTHER" id="PTHR47926:SF347">
    <property type="entry name" value="PENTATRICOPEPTIDE REPEAT-CONTAINING PROTEIN"/>
    <property type="match status" value="1"/>
</dbReference>
<keyword evidence="1" id="KW-0677">Repeat</keyword>
<evidence type="ECO:0000313" key="4">
    <source>
        <dbReference type="Proteomes" id="UP000236291"/>
    </source>
</evidence>
<proteinExistence type="predicted"/>
<dbReference type="NCBIfam" id="TIGR00756">
    <property type="entry name" value="PPR"/>
    <property type="match status" value="3"/>
</dbReference>
<dbReference type="Gene3D" id="1.25.40.10">
    <property type="entry name" value="Tetratricopeptide repeat domain"/>
    <property type="match status" value="2"/>
</dbReference>
<evidence type="ECO:0000256" key="1">
    <source>
        <dbReference type="ARBA" id="ARBA00022737"/>
    </source>
</evidence>
<sequence>MCVRTIVSWNSIMTACVESVWLSEGIEYFFKMRDCGFEPDETSMVLLLTVCAELGYLSLGRWVHCQLILRGMGLSVQLGTALVDMYGKSGALGYARVVFDRMEKRNVWTWSAMIMGLAQHGFAEEALVLFGMMSDRKSNNICPNYVTYLGVLCACSHAGMVDEGFRYFHDMEFVHGIKPMMVHYGAMVDVLGRAGLLSEAYRFIQKMPFPPDPIVWRTLLSACTVHDDCDRTGIGDKVRKRLLGMEPKRGGNLVIVANMYAEAGKWEKAANVRRVMRDGGLKKMAGESCVDLGGSLYRFFAGHDSRPDLMPVYDLLDGLNLHLRMVH</sequence>
<dbReference type="FunFam" id="1.25.40.10:FF:001773">
    <property type="entry name" value="Pentatricopeptide repeat-containing protein At2g36730"/>
    <property type="match status" value="1"/>
</dbReference>
<feature type="repeat" description="PPR" evidence="2">
    <location>
        <begin position="5"/>
        <end position="39"/>
    </location>
</feature>
<dbReference type="PROSITE" id="PS51257">
    <property type="entry name" value="PROKAR_LIPOPROTEIN"/>
    <property type="match status" value="1"/>
</dbReference>
<dbReference type="GO" id="GO:0009451">
    <property type="term" value="P:RNA modification"/>
    <property type="evidence" value="ECO:0007669"/>
    <property type="project" value="InterPro"/>
</dbReference>
<reference evidence="3 4" key="2">
    <citation type="journal article" date="2017" name="Front. Plant Sci.">
        <title>Gene Classification and Mining of Molecular Markers Useful in Red Clover (Trifolium pratense) Breeding.</title>
        <authorList>
            <person name="Istvanek J."/>
            <person name="Dluhosova J."/>
            <person name="Dluhos P."/>
            <person name="Patkova L."/>
            <person name="Nedelnik J."/>
            <person name="Repkova J."/>
        </authorList>
    </citation>
    <scope>NUCLEOTIDE SEQUENCE [LARGE SCALE GENOMIC DNA]</scope>
    <source>
        <strain evidence="4">cv. Tatra</strain>
        <tissue evidence="3">Young leaves</tissue>
    </source>
</reference>
<dbReference type="ExpressionAtlas" id="A0A2K3LVE6">
    <property type="expression patterns" value="baseline"/>
</dbReference>
<dbReference type="InterPro" id="IPR002885">
    <property type="entry name" value="PPR_rpt"/>
</dbReference>
<dbReference type="PROSITE" id="PS51375">
    <property type="entry name" value="PPR"/>
    <property type="match status" value="2"/>
</dbReference>
<organism evidence="3 4">
    <name type="scientific">Trifolium pratense</name>
    <name type="common">Red clover</name>
    <dbReference type="NCBI Taxonomy" id="57577"/>
    <lineage>
        <taxon>Eukaryota</taxon>
        <taxon>Viridiplantae</taxon>
        <taxon>Streptophyta</taxon>
        <taxon>Embryophyta</taxon>
        <taxon>Tracheophyta</taxon>
        <taxon>Spermatophyta</taxon>
        <taxon>Magnoliopsida</taxon>
        <taxon>eudicotyledons</taxon>
        <taxon>Gunneridae</taxon>
        <taxon>Pentapetalae</taxon>
        <taxon>rosids</taxon>
        <taxon>fabids</taxon>
        <taxon>Fabales</taxon>
        <taxon>Fabaceae</taxon>
        <taxon>Papilionoideae</taxon>
        <taxon>50 kb inversion clade</taxon>
        <taxon>NPAAA clade</taxon>
        <taxon>Hologalegina</taxon>
        <taxon>IRL clade</taxon>
        <taxon>Trifolieae</taxon>
        <taxon>Trifolium</taxon>
    </lineage>
</organism>
<protein>
    <submittedName>
        <fullName evidence="3">Pentatricopeptide repeat-containing protein at2g36730-like protein</fullName>
    </submittedName>
</protein>
<dbReference type="Pfam" id="PF20431">
    <property type="entry name" value="E_motif"/>
    <property type="match status" value="1"/>
</dbReference>
<dbReference type="PANTHER" id="PTHR47926">
    <property type="entry name" value="PENTATRICOPEPTIDE REPEAT-CONTAINING PROTEIN"/>
    <property type="match status" value="1"/>
</dbReference>
<reference evidence="3 4" key="1">
    <citation type="journal article" date="2014" name="Am. J. Bot.">
        <title>Genome assembly and annotation for red clover (Trifolium pratense; Fabaceae).</title>
        <authorList>
            <person name="Istvanek J."/>
            <person name="Jaros M."/>
            <person name="Krenek A."/>
            <person name="Repkova J."/>
        </authorList>
    </citation>
    <scope>NUCLEOTIDE SEQUENCE [LARGE SCALE GENOMIC DNA]</scope>
    <source>
        <strain evidence="4">cv. Tatra</strain>
        <tissue evidence="3">Young leaves</tissue>
    </source>
</reference>
<dbReference type="STRING" id="57577.A0A2K3LVE6"/>
<dbReference type="InterPro" id="IPR011990">
    <property type="entry name" value="TPR-like_helical_dom_sf"/>
</dbReference>
<dbReference type="AlphaFoldDB" id="A0A2K3LVE6"/>
<comment type="caution">
    <text evidence="3">The sequence shown here is derived from an EMBL/GenBank/DDBJ whole genome shotgun (WGS) entry which is preliminary data.</text>
</comment>
<dbReference type="GO" id="GO:0003723">
    <property type="term" value="F:RNA binding"/>
    <property type="evidence" value="ECO:0007669"/>
    <property type="project" value="InterPro"/>
</dbReference>
<name>A0A2K3LVE6_TRIPR</name>
<evidence type="ECO:0000313" key="3">
    <source>
        <dbReference type="EMBL" id="PNX82512.1"/>
    </source>
</evidence>
<dbReference type="Proteomes" id="UP000236291">
    <property type="component" value="Unassembled WGS sequence"/>
</dbReference>
<dbReference type="EMBL" id="ASHM01042152">
    <property type="protein sequence ID" value="PNX82512.1"/>
    <property type="molecule type" value="Genomic_DNA"/>
</dbReference>
<accession>A0A2K3LVE6</accession>
<dbReference type="InterPro" id="IPR046960">
    <property type="entry name" value="PPR_At4g14850-like_plant"/>
</dbReference>
<dbReference type="InterPro" id="IPR046848">
    <property type="entry name" value="E_motif"/>
</dbReference>
<dbReference type="Pfam" id="PF01535">
    <property type="entry name" value="PPR"/>
    <property type="match status" value="5"/>
</dbReference>
<gene>
    <name evidence="3" type="ORF">L195_g038541</name>
</gene>